<protein>
    <submittedName>
        <fullName evidence="2">Fumarate reductase subunit D</fullName>
    </submittedName>
</protein>
<name>A0ABT9R090_9ACTN</name>
<dbReference type="EMBL" id="JAUSRB010000001">
    <property type="protein sequence ID" value="MDP9862341.1"/>
    <property type="molecule type" value="Genomic_DNA"/>
</dbReference>
<dbReference type="RefSeq" id="WP_306858381.1">
    <property type="nucleotide sequence ID" value="NZ_JAUSRB010000001.1"/>
</dbReference>
<reference evidence="2 3" key="1">
    <citation type="submission" date="2023-07" db="EMBL/GenBank/DDBJ databases">
        <title>Sequencing the genomes of 1000 actinobacteria strains.</title>
        <authorList>
            <person name="Klenk H.-P."/>
        </authorList>
    </citation>
    <scope>NUCLEOTIDE SEQUENCE [LARGE SCALE GENOMIC DNA]</scope>
    <source>
        <strain evidence="2 3">DSM 44109</strain>
    </source>
</reference>
<dbReference type="Proteomes" id="UP001230426">
    <property type="component" value="Unassembled WGS sequence"/>
</dbReference>
<evidence type="ECO:0000313" key="3">
    <source>
        <dbReference type="Proteomes" id="UP001230426"/>
    </source>
</evidence>
<keyword evidence="1" id="KW-0812">Transmembrane</keyword>
<gene>
    <name evidence="2" type="ORF">J2S55_001600</name>
</gene>
<accession>A0ABT9R090</accession>
<proteinExistence type="predicted"/>
<comment type="caution">
    <text evidence="2">The sequence shown here is derived from an EMBL/GenBank/DDBJ whole genome shotgun (WGS) entry which is preliminary data.</text>
</comment>
<sequence length="76" mass="7831">MTAALLPAALSTRWVVSRPGARPLGLVAAQAGPALTGLLLGFTALPAALMLLSLPLVIAYHRLARAVSPKEIHEPA</sequence>
<feature type="transmembrane region" description="Helical" evidence="1">
    <location>
        <begin position="39"/>
        <end position="60"/>
    </location>
</feature>
<organism evidence="2 3">
    <name type="scientific">Streptosporangium brasiliense</name>
    <dbReference type="NCBI Taxonomy" id="47480"/>
    <lineage>
        <taxon>Bacteria</taxon>
        <taxon>Bacillati</taxon>
        <taxon>Actinomycetota</taxon>
        <taxon>Actinomycetes</taxon>
        <taxon>Streptosporangiales</taxon>
        <taxon>Streptosporangiaceae</taxon>
        <taxon>Streptosporangium</taxon>
    </lineage>
</organism>
<evidence type="ECO:0000256" key="1">
    <source>
        <dbReference type="SAM" id="Phobius"/>
    </source>
</evidence>
<keyword evidence="1" id="KW-0472">Membrane</keyword>
<keyword evidence="3" id="KW-1185">Reference proteome</keyword>
<keyword evidence="1" id="KW-1133">Transmembrane helix</keyword>
<evidence type="ECO:0000313" key="2">
    <source>
        <dbReference type="EMBL" id="MDP9862341.1"/>
    </source>
</evidence>